<feature type="domain" description="Helicase ATP-binding" evidence="2">
    <location>
        <begin position="32"/>
        <end position="267"/>
    </location>
</feature>
<dbReference type="PANTHER" id="PTHR47396">
    <property type="entry name" value="TYPE I RESTRICTION ENZYME ECOKI R PROTEIN"/>
    <property type="match status" value="1"/>
</dbReference>
<dbReference type="PANTHER" id="PTHR47396:SF1">
    <property type="entry name" value="ATP-DEPENDENT HELICASE IRC3-RELATED"/>
    <property type="match status" value="1"/>
</dbReference>
<gene>
    <name evidence="3" type="ORF">CBF27_03800</name>
</gene>
<dbReference type="AlphaFoldDB" id="A0A430AZ63"/>
<dbReference type="Gene3D" id="3.40.50.300">
    <property type="entry name" value="P-loop containing nucleotide triphosphate hydrolases"/>
    <property type="match status" value="1"/>
</dbReference>
<dbReference type="GO" id="GO:0005524">
    <property type="term" value="F:ATP binding"/>
    <property type="evidence" value="ECO:0007669"/>
    <property type="project" value="InterPro"/>
</dbReference>
<keyword evidence="1" id="KW-0812">Transmembrane</keyword>
<sequence>MEQRFLYEKLNVVKELGQLKDIPEIIEKGLAPHIHLREYQEEAFRYFITYFEEENLRKNKQIHNLFHMATGSGKTVIMAGLILYLYTKGYRNFMFFVNQTNILEKTKENFTNPLSSKYLFNDVIEYLGNKINIKMVDNFSGNDLEEDIQICFTTTQKLHMDLFTPKENSLTYEDFENNKIVFISDESHHVNTLTKRASKAEKEAKNSWEYSVTNAFYRNRDNIMLEFTATADLKDTNVKNKYLDKIIYNYPLINFRSSGYTKDFQNFGTDSEPWERTLIALIMSEYRKYLFADCKLNIKPVIMLKSQKIKESEDFYEEFFSKIDSLTGSEIQELYSAKIDILTQALDYFKAKDSSFQLLEHSLKSSFTKDNSIIINGAADNSRENQLLVNSLEDEDNPIRLIFAVDMLNEGWDVLNLFDIVRLYDTRQASGKAGKIGAYTIKEAQLIGRGARYCPFKVSEEQDRFKRKYDNDLNNEYRILETMFFHSRNDSRYIAELRQALIATGLQDENPIKLEYKLKKEFKDTELYKKGLVFSNKRIPKGRDEVKSLEERIRNKVYRYTQKTTRGAVVNLIGDNKTSTTASEIKTIKFKDIDYNVLLGASEKFNELRFSVIQSKFPHVKTLKEFLTSEEYLGNSTIEIKYFTENITGRDLFKACIGAFEKVSSYIISLKPEYIGTTEFEPKAIKSVIKDKSIYLSRLDENGGKGISQVNCPNPEYQIDLSKESWYVFNDNYGTSEEKLFIKFFKTDIEPKLKAKGLEYYVVRNERIPELAIYSFEHGERFEPDYLLFVAKKNSDNISNYQTYIEPKGNHLLKEDKWKEEFLNEIGEKHYISKTLISGNEYKIMGLPFYNDQYRREDFLEKVSAWIDTI</sequence>
<proteinExistence type="predicted"/>
<dbReference type="EMBL" id="NGKC01000003">
    <property type="protein sequence ID" value="RSU13316.1"/>
    <property type="molecule type" value="Genomic_DNA"/>
</dbReference>
<evidence type="ECO:0000313" key="3">
    <source>
        <dbReference type="EMBL" id="RSU13316.1"/>
    </source>
</evidence>
<dbReference type="OrthoDB" id="9804145at2"/>
<evidence type="ECO:0000313" key="4">
    <source>
        <dbReference type="Proteomes" id="UP000286773"/>
    </source>
</evidence>
<comment type="caution">
    <text evidence="3">The sequence shown here is derived from an EMBL/GenBank/DDBJ whole genome shotgun (WGS) entry which is preliminary data.</text>
</comment>
<dbReference type="RefSeq" id="WP_126812601.1">
    <property type="nucleotide sequence ID" value="NZ_NGKC01000003.1"/>
</dbReference>
<feature type="transmembrane region" description="Helical" evidence="1">
    <location>
        <begin position="65"/>
        <end position="86"/>
    </location>
</feature>
<dbReference type="InterPro" id="IPR014001">
    <property type="entry name" value="Helicase_ATP-bd"/>
</dbReference>
<dbReference type="Pfam" id="PF04851">
    <property type="entry name" value="ResIII"/>
    <property type="match status" value="1"/>
</dbReference>
<reference evidence="3 4" key="1">
    <citation type="submission" date="2017-05" db="EMBL/GenBank/DDBJ databases">
        <title>Vagococcus spp. assemblies.</title>
        <authorList>
            <person name="Gulvik C.A."/>
        </authorList>
    </citation>
    <scope>NUCLEOTIDE SEQUENCE [LARGE SCALE GENOMIC DNA]</scope>
    <source>
        <strain evidence="3 4">LMG 24798</strain>
    </source>
</reference>
<name>A0A430AZ63_9ENTE</name>
<evidence type="ECO:0000256" key="1">
    <source>
        <dbReference type="SAM" id="Phobius"/>
    </source>
</evidence>
<keyword evidence="1" id="KW-0472">Membrane</keyword>
<dbReference type="GO" id="GO:0016787">
    <property type="term" value="F:hydrolase activity"/>
    <property type="evidence" value="ECO:0007669"/>
    <property type="project" value="InterPro"/>
</dbReference>
<keyword evidence="4" id="KW-1185">Reference proteome</keyword>
<keyword evidence="1" id="KW-1133">Transmembrane helix</keyword>
<dbReference type="InterPro" id="IPR027417">
    <property type="entry name" value="P-loop_NTPase"/>
</dbReference>
<organism evidence="3 4">
    <name type="scientific">Vagococcus acidifermentans</name>
    <dbReference type="NCBI Taxonomy" id="564710"/>
    <lineage>
        <taxon>Bacteria</taxon>
        <taxon>Bacillati</taxon>
        <taxon>Bacillota</taxon>
        <taxon>Bacilli</taxon>
        <taxon>Lactobacillales</taxon>
        <taxon>Enterococcaceae</taxon>
        <taxon>Vagococcus</taxon>
    </lineage>
</organism>
<keyword evidence="3" id="KW-0255">Endonuclease</keyword>
<protein>
    <submittedName>
        <fullName evidence="3">Type III restriction endonuclease subunit R</fullName>
    </submittedName>
</protein>
<dbReference type="GO" id="GO:0005829">
    <property type="term" value="C:cytosol"/>
    <property type="evidence" value="ECO:0007669"/>
    <property type="project" value="TreeGrafter"/>
</dbReference>
<accession>A0A430AZ63</accession>
<dbReference type="Proteomes" id="UP000286773">
    <property type="component" value="Unassembled WGS sequence"/>
</dbReference>
<evidence type="ECO:0000259" key="2">
    <source>
        <dbReference type="SMART" id="SM00487"/>
    </source>
</evidence>
<dbReference type="GO" id="GO:0004519">
    <property type="term" value="F:endonuclease activity"/>
    <property type="evidence" value="ECO:0007669"/>
    <property type="project" value="UniProtKB-KW"/>
</dbReference>
<dbReference type="InterPro" id="IPR006935">
    <property type="entry name" value="Helicase/UvrB_N"/>
</dbReference>
<keyword evidence="3" id="KW-0378">Hydrolase</keyword>
<keyword evidence="3" id="KW-0540">Nuclease</keyword>
<dbReference type="InterPro" id="IPR050742">
    <property type="entry name" value="Helicase_Restrict-Modif_Enz"/>
</dbReference>
<dbReference type="GO" id="GO:0003677">
    <property type="term" value="F:DNA binding"/>
    <property type="evidence" value="ECO:0007669"/>
    <property type="project" value="InterPro"/>
</dbReference>
<dbReference type="SMART" id="SM00487">
    <property type="entry name" value="DEXDc"/>
    <property type="match status" value="1"/>
</dbReference>
<dbReference type="SUPFAM" id="SSF52540">
    <property type="entry name" value="P-loop containing nucleoside triphosphate hydrolases"/>
    <property type="match status" value="2"/>
</dbReference>